<dbReference type="STRING" id="246200.SPO2723"/>
<accession>Q5LPX3</accession>
<sequence length="518" mass="58885">MMMMPVPATCGFATASFMAVSTDLSGVGNMTVEQSPPAPLDHSGFAPCKARDSLRHGCDMDRAIIKKGSDQEHNEHHANRSRHRSLVVDDDRFGLKEYEKIYVRMPAATNKADVVMHDLHAYSGDAAKGLLVPFNPSCAVYGASPLTKETANRTYRMTAMNDFSGRPEQPPSESEVQAFVSEVKKYHSEFLRAYCLKKDQRLDPDKFTSDVLNSVQRRYFDTESFRVEVSEKGIRELRNIRYFWGIVRNTFREHQRKHYNAMPRETTLSETIWLRLLLCREDGTVFPLVRSGMSLEERRWLEKLGGKKMKKVRRVAAPRGSAVWALDEAKAPLTLALTARGEGGGESDLEKLLARRYIEKVPVADPAQMWKSINGVPYGLRLSSLGRSYIEQLGTAATLISIHARGKDEEKVLADGIDRPQEDLDDYYSTSWYVGLDLSLNDVLAVAVERLGMPKIHARIYLLRKVGDPPEEGKWPRRRIADAVDLHPRKVERIEDAWDEHFKNPEVHELMRKILSRD</sequence>
<dbReference type="HOGENOM" id="CLU_525697_0_0_5"/>
<evidence type="ECO:0000313" key="1">
    <source>
        <dbReference type="EMBL" id="AAV95968.1"/>
    </source>
</evidence>
<keyword evidence="2" id="KW-1185">Reference proteome</keyword>
<evidence type="ECO:0000313" key="2">
    <source>
        <dbReference type="Proteomes" id="UP000001023"/>
    </source>
</evidence>
<gene>
    <name evidence="1" type="ordered locus">SPO2723</name>
</gene>
<reference evidence="1 2" key="2">
    <citation type="journal article" date="2014" name="Stand. Genomic Sci.">
        <title>An updated genome annotation for the model marine bacterium Ruegeria pomeroyi DSS-3.</title>
        <authorList>
            <person name="Rivers A.R."/>
            <person name="Smith C.B."/>
            <person name="Moran M.A."/>
        </authorList>
    </citation>
    <scope>GENOME REANNOTATION</scope>
    <source>
        <strain evidence="2">ATCC 700808 / DSM 15171 / DSS-3</strain>
    </source>
</reference>
<dbReference type="KEGG" id="sil:SPO2723"/>
<dbReference type="AlphaFoldDB" id="Q5LPX3"/>
<organism evidence="1 2">
    <name type="scientific">Ruegeria pomeroyi (strain ATCC 700808 / DSM 15171 / DSS-3)</name>
    <name type="common">Silicibacter pomeroyi</name>
    <dbReference type="NCBI Taxonomy" id="246200"/>
    <lineage>
        <taxon>Bacteria</taxon>
        <taxon>Pseudomonadati</taxon>
        <taxon>Pseudomonadota</taxon>
        <taxon>Alphaproteobacteria</taxon>
        <taxon>Rhodobacterales</taxon>
        <taxon>Roseobacteraceae</taxon>
        <taxon>Ruegeria</taxon>
    </lineage>
</organism>
<dbReference type="EMBL" id="CP000031">
    <property type="protein sequence ID" value="AAV95968.1"/>
    <property type="molecule type" value="Genomic_DNA"/>
</dbReference>
<protein>
    <submittedName>
        <fullName evidence="1">Uncharacterized protein</fullName>
    </submittedName>
</protein>
<name>Q5LPX3_RUEPO</name>
<dbReference type="Proteomes" id="UP000001023">
    <property type="component" value="Chromosome"/>
</dbReference>
<reference evidence="1 2" key="1">
    <citation type="journal article" date="2004" name="Nature">
        <title>Genome sequence of Silicibacter pomeroyi reveals adaptations to the marine environment.</title>
        <authorList>
            <person name="Moran M.A."/>
            <person name="Buchan A."/>
            <person name="Gonzalez J.M."/>
            <person name="Heidelberg J.F."/>
            <person name="Whitman W.B."/>
            <person name="Kiene R.P."/>
            <person name="Henriksen J.R."/>
            <person name="King G.M."/>
            <person name="Belas R."/>
            <person name="Fuqua C."/>
            <person name="Brinkac L."/>
            <person name="Lewis M."/>
            <person name="Johri S."/>
            <person name="Weaver B."/>
            <person name="Pai G."/>
            <person name="Eisen J.A."/>
            <person name="Rahe E."/>
            <person name="Sheldon W.M."/>
            <person name="Ye W."/>
            <person name="Miller T.R."/>
            <person name="Carlton J."/>
            <person name="Rasko D.A."/>
            <person name="Paulsen I.T."/>
            <person name="Ren Q."/>
            <person name="Daugherty S.C."/>
            <person name="Deboy R.T."/>
            <person name="Dodson R.J."/>
            <person name="Durkin A.S."/>
            <person name="Madupu R."/>
            <person name="Nelson W.C."/>
            <person name="Sullivan S.A."/>
            <person name="Rosovitz M.J."/>
            <person name="Haft D.H."/>
            <person name="Selengut J."/>
            <person name="Ward N."/>
        </authorList>
    </citation>
    <scope>NUCLEOTIDE SEQUENCE [LARGE SCALE GENOMIC DNA]</scope>
    <source>
        <strain evidence="2">ATCC 700808 / DSM 15171 / DSS-3</strain>
    </source>
</reference>
<proteinExistence type="predicted"/>
<dbReference type="PaxDb" id="246200-SPO2723"/>